<evidence type="ECO:0000256" key="5">
    <source>
        <dbReference type="ARBA" id="ARBA00023136"/>
    </source>
</evidence>
<gene>
    <name evidence="9" type="ORF">GCM10010227_53290</name>
    <name evidence="8" type="ORF">Sgou_32080</name>
</gene>
<evidence type="ECO:0000313" key="9">
    <source>
        <dbReference type="EMBL" id="GGU91378.1"/>
    </source>
</evidence>
<feature type="transmembrane region" description="Helical" evidence="6">
    <location>
        <begin position="6"/>
        <end position="25"/>
    </location>
</feature>
<dbReference type="PANTHER" id="PTHR35007:SF1">
    <property type="entry name" value="PILUS ASSEMBLY PROTEIN"/>
    <property type="match status" value="1"/>
</dbReference>
<comment type="caution">
    <text evidence="9">The sequence shown here is derived from an EMBL/GenBank/DDBJ whole genome shotgun (WGS) entry which is preliminary data.</text>
</comment>
<comment type="subcellular location">
    <subcellularLocation>
        <location evidence="1">Cell membrane</location>
        <topology evidence="1">Multi-pass membrane protein</topology>
    </subcellularLocation>
</comment>
<dbReference type="Proteomes" id="UP000480804">
    <property type="component" value="Unassembled WGS sequence"/>
</dbReference>
<feature type="transmembrane region" description="Helical" evidence="6">
    <location>
        <begin position="274"/>
        <end position="298"/>
    </location>
</feature>
<dbReference type="InterPro" id="IPR018076">
    <property type="entry name" value="T2SS_GspF_dom"/>
</dbReference>
<keyword evidence="5 6" id="KW-0472">Membrane</keyword>
<evidence type="ECO:0000256" key="2">
    <source>
        <dbReference type="ARBA" id="ARBA00022475"/>
    </source>
</evidence>
<dbReference type="EMBL" id="BLLO01000018">
    <property type="protein sequence ID" value="GFH78538.1"/>
    <property type="molecule type" value="Genomic_DNA"/>
</dbReference>
<evidence type="ECO:0000259" key="7">
    <source>
        <dbReference type="Pfam" id="PF00482"/>
    </source>
</evidence>
<dbReference type="Proteomes" id="UP000660975">
    <property type="component" value="Unassembled WGS sequence"/>
</dbReference>
<keyword evidence="2" id="KW-1003">Cell membrane</keyword>
<sequence>MIPMEAVLPAAAAGALIGLAIRAAMPVRRDLAAALDRLDVSKAGAGTPLLPSAAPDSTGSLAERLGERILGEAGSRITIPAKDLNLLRISPAEHLGKRFLFALYGLLLPQLLQTLLALAGSPLPFALPALVSLGMAVLFWFWPVKEVARDAAAVRLIVRHAAASYLDRVALARIANSGAAQALTQTAEVGDGFIFVRMRQIFHEADLAGVTVWDALKQLGDELDIPELTRPADTLALAGDGAAVYTTLQAQARQLRIALLSDAKAEANAASAAMILPVTAGVILMLVFVMIPITITILGS</sequence>
<evidence type="ECO:0000313" key="8">
    <source>
        <dbReference type="EMBL" id="GFH78538.1"/>
    </source>
</evidence>
<feature type="transmembrane region" description="Helical" evidence="6">
    <location>
        <begin position="125"/>
        <end position="142"/>
    </location>
</feature>
<evidence type="ECO:0000256" key="1">
    <source>
        <dbReference type="ARBA" id="ARBA00004651"/>
    </source>
</evidence>
<reference evidence="8 10" key="2">
    <citation type="submission" date="2020-02" db="EMBL/GenBank/DDBJ databases">
        <title>Whole genome shotgun sequence of Streptomyces gougerotii NBRC 13043.</title>
        <authorList>
            <person name="Ichikawa N."/>
            <person name="Komaki H."/>
            <person name="Tamura T."/>
        </authorList>
    </citation>
    <scope>NUCLEOTIDE SEQUENCE [LARGE SCALE GENOMIC DNA]</scope>
    <source>
        <strain evidence="8 10">NBRC 13043</strain>
    </source>
</reference>
<dbReference type="PANTHER" id="PTHR35007">
    <property type="entry name" value="INTEGRAL MEMBRANE PROTEIN-RELATED"/>
    <property type="match status" value="1"/>
</dbReference>
<proteinExistence type="predicted"/>
<evidence type="ECO:0000313" key="11">
    <source>
        <dbReference type="Proteomes" id="UP000660975"/>
    </source>
</evidence>
<feature type="transmembrane region" description="Helical" evidence="6">
    <location>
        <begin position="99"/>
        <end position="119"/>
    </location>
</feature>
<evidence type="ECO:0000256" key="3">
    <source>
        <dbReference type="ARBA" id="ARBA00022692"/>
    </source>
</evidence>
<feature type="domain" description="Type II secretion system protein GspF" evidence="7">
    <location>
        <begin position="167"/>
        <end position="292"/>
    </location>
</feature>
<reference evidence="9" key="1">
    <citation type="journal article" date="2014" name="Int. J. Syst. Evol. Microbiol.">
        <title>Complete genome sequence of Corynebacterium casei LMG S-19264T (=DSM 44701T), isolated from a smear-ripened cheese.</title>
        <authorList>
            <consortium name="US DOE Joint Genome Institute (JGI-PGF)"/>
            <person name="Walter F."/>
            <person name="Albersmeier A."/>
            <person name="Kalinowski J."/>
            <person name="Ruckert C."/>
        </authorList>
    </citation>
    <scope>NUCLEOTIDE SEQUENCE</scope>
    <source>
        <strain evidence="9">JCM 4136</strain>
    </source>
</reference>
<dbReference type="RefSeq" id="WP_189401522.1">
    <property type="nucleotide sequence ID" value="NZ_BLLO01000018.1"/>
</dbReference>
<reference evidence="9" key="3">
    <citation type="submission" date="2020-09" db="EMBL/GenBank/DDBJ databases">
        <authorList>
            <person name="Sun Q."/>
            <person name="Ohkuma M."/>
        </authorList>
    </citation>
    <scope>NUCLEOTIDE SEQUENCE</scope>
    <source>
        <strain evidence="9">JCM 4136</strain>
    </source>
</reference>
<evidence type="ECO:0000313" key="10">
    <source>
        <dbReference type="Proteomes" id="UP000480804"/>
    </source>
</evidence>
<organism evidence="9 11">
    <name type="scientific">Streptomyces gougerotii</name>
    <dbReference type="NCBI Taxonomy" id="53448"/>
    <lineage>
        <taxon>Bacteria</taxon>
        <taxon>Bacillati</taxon>
        <taxon>Actinomycetota</taxon>
        <taxon>Actinomycetes</taxon>
        <taxon>Kitasatosporales</taxon>
        <taxon>Streptomycetaceae</taxon>
        <taxon>Streptomyces</taxon>
        <taxon>Streptomyces diastaticus group</taxon>
    </lineage>
</organism>
<protein>
    <submittedName>
        <fullName evidence="9">Membrane protein</fullName>
    </submittedName>
</protein>
<dbReference type="GO" id="GO:0005886">
    <property type="term" value="C:plasma membrane"/>
    <property type="evidence" value="ECO:0007669"/>
    <property type="project" value="UniProtKB-SubCell"/>
</dbReference>
<keyword evidence="10" id="KW-1185">Reference proteome</keyword>
<dbReference type="EMBL" id="BMSC01000025">
    <property type="protein sequence ID" value="GGU91378.1"/>
    <property type="molecule type" value="Genomic_DNA"/>
</dbReference>
<dbReference type="Pfam" id="PF00482">
    <property type="entry name" value="T2SSF"/>
    <property type="match status" value="1"/>
</dbReference>
<evidence type="ECO:0000256" key="6">
    <source>
        <dbReference type="SAM" id="Phobius"/>
    </source>
</evidence>
<keyword evidence="3 6" id="KW-0812">Transmembrane</keyword>
<keyword evidence="4 6" id="KW-1133">Transmembrane helix</keyword>
<evidence type="ECO:0000256" key="4">
    <source>
        <dbReference type="ARBA" id="ARBA00022989"/>
    </source>
</evidence>
<name>A0A8H9HX18_9ACTN</name>
<dbReference type="AlphaFoldDB" id="A0A8H9HX18"/>
<accession>A0A8H9HX18</accession>